<reference evidence="1 2" key="1">
    <citation type="submission" date="2018-09" db="EMBL/GenBank/DDBJ databases">
        <title>Whole genome based analysis of evolution and adaptive divergence in Indian and Brazilian strains of Azospirillum brasilense.</title>
        <authorList>
            <person name="Singh C."/>
            <person name="Tripathi A.K."/>
        </authorList>
    </citation>
    <scope>NUCLEOTIDE SEQUENCE [LARGE SCALE GENOMIC DNA]</scope>
    <source>
        <strain evidence="1 2">MTCC4038</strain>
    </source>
</reference>
<accession>A0A0P0E8R0</accession>
<sequence>MGPGCIVAGDPAGRRIILIHATFSESRAWTRLLRAVPAGQEWVAVPRPDPVPIGGASRLRGGDPGVPAAALRPLLALRRSRKPLLVGSGGGVPVALRAVLEFPELVGGLLLIDPMAEETVRPGVFRRIAACILPPVVRDSAAELQAMAPMLDAVRVPVTLVQGKDMPDGVPGASFLEQRLTGCRNLTVVTVPGQQVVPAKHESAIRGALAALVTSVERGGA</sequence>
<evidence type="ECO:0000313" key="1">
    <source>
        <dbReference type="EMBL" id="QCO09673.1"/>
    </source>
</evidence>
<protein>
    <submittedName>
        <fullName evidence="1">Alpha/beta hydrolase</fullName>
    </submittedName>
</protein>
<organism evidence="1 2">
    <name type="scientific">Azospirillum brasilense</name>
    <dbReference type="NCBI Taxonomy" id="192"/>
    <lineage>
        <taxon>Bacteria</taxon>
        <taxon>Pseudomonadati</taxon>
        <taxon>Pseudomonadota</taxon>
        <taxon>Alphaproteobacteria</taxon>
        <taxon>Rhodospirillales</taxon>
        <taxon>Azospirillaceae</taxon>
        <taxon>Azospirillum</taxon>
    </lineage>
</organism>
<dbReference type="KEGG" id="abf:AMK58_03790"/>
<gene>
    <name evidence="1" type="ORF">D3868_11885</name>
</gene>
<name>A0A0P0E8R0_AZOBR</name>
<proteinExistence type="predicted"/>
<dbReference type="Gene3D" id="3.40.50.1820">
    <property type="entry name" value="alpha/beta hydrolase"/>
    <property type="match status" value="1"/>
</dbReference>
<evidence type="ECO:0000313" key="2">
    <source>
        <dbReference type="Proteomes" id="UP000298774"/>
    </source>
</evidence>
<dbReference type="Proteomes" id="UP000298774">
    <property type="component" value="Chromosome"/>
</dbReference>
<dbReference type="InterPro" id="IPR029058">
    <property type="entry name" value="AB_hydrolase_fold"/>
</dbReference>
<dbReference type="AlphaFoldDB" id="A0A0P0E8R0"/>
<dbReference type="EMBL" id="CP032339">
    <property type="protein sequence ID" value="QCO09673.1"/>
    <property type="molecule type" value="Genomic_DNA"/>
</dbReference>
<dbReference type="SUPFAM" id="SSF53474">
    <property type="entry name" value="alpha/beta-Hydrolases"/>
    <property type="match status" value="1"/>
</dbReference>
<dbReference type="GO" id="GO:0016787">
    <property type="term" value="F:hydrolase activity"/>
    <property type="evidence" value="ECO:0007669"/>
    <property type="project" value="UniProtKB-KW"/>
</dbReference>
<keyword evidence="1" id="KW-0378">Hydrolase</keyword>